<protein>
    <submittedName>
        <fullName evidence="4">GNAT family N-acetyltransferase</fullName>
    </submittedName>
</protein>
<keyword evidence="2" id="KW-0012">Acyltransferase</keyword>
<dbReference type="EMBL" id="JBHUOZ010000001">
    <property type="protein sequence ID" value="MFD2918201.1"/>
    <property type="molecule type" value="Genomic_DNA"/>
</dbReference>
<name>A0ABW6A1X5_9BACT</name>
<dbReference type="Pfam" id="PF00583">
    <property type="entry name" value="Acetyltransf_1"/>
    <property type="match status" value="1"/>
</dbReference>
<feature type="domain" description="N-acetyltransferase" evidence="3">
    <location>
        <begin position="1"/>
        <end position="150"/>
    </location>
</feature>
<dbReference type="InterPro" id="IPR000182">
    <property type="entry name" value="GNAT_dom"/>
</dbReference>
<dbReference type="Gene3D" id="3.40.630.30">
    <property type="match status" value="1"/>
</dbReference>
<comment type="caution">
    <text evidence="4">The sequence shown here is derived from an EMBL/GenBank/DDBJ whole genome shotgun (WGS) entry which is preliminary data.</text>
</comment>
<dbReference type="PANTHER" id="PTHR43877">
    <property type="entry name" value="AMINOALKYLPHOSPHONATE N-ACETYLTRANSFERASE-RELATED-RELATED"/>
    <property type="match status" value="1"/>
</dbReference>
<evidence type="ECO:0000313" key="5">
    <source>
        <dbReference type="Proteomes" id="UP001597511"/>
    </source>
</evidence>
<keyword evidence="5" id="KW-1185">Reference proteome</keyword>
<evidence type="ECO:0000256" key="1">
    <source>
        <dbReference type="ARBA" id="ARBA00022679"/>
    </source>
</evidence>
<gene>
    <name evidence="4" type="ORF">ACFS6H_00690</name>
</gene>
<evidence type="ECO:0000313" key="4">
    <source>
        <dbReference type="EMBL" id="MFD2918201.1"/>
    </source>
</evidence>
<dbReference type="SUPFAM" id="SSF55729">
    <property type="entry name" value="Acyl-CoA N-acyltransferases (Nat)"/>
    <property type="match status" value="1"/>
</dbReference>
<dbReference type="PROSITE" id="PS51186">
    <property type="entry name" value="GNAT"/>
    <property type="match status" value="1"/>
</dbReference>
<dbReference type="InterPro" id="IPR016181">
    <property type="entry name" value="Acyl_CoA_acyltransferase"/>
</dbReference>
<dbReference type="RefSeq" id="WP_386093904.1">
    <property type="nucleotide sequence ID" value="NZ_JBHUOZ010000001.1"/>
</dbReference>
<keyword evidence="1" id="KW-0808">Transferase</keyword>
<accession>A0ABW6A1X5</accession>
<dbReference type="CDD" id="cd04301">
    <property type="entry name" value="NAT_SF"/>
    <property type="match status" value="1"/>
</dbReference>
<proteinExistence type="predicted"/>
<dbReference type="PANTHER" id="PTHR43877:SF2">
    <property type="entry name" value="AMINOALKYLPHOSPHONATE N-ACETYLTRANSFERASE-RELATED"/>
    <property type="match status" value="1"/>
</dbReference>
<dbReference type="InterPro" id="IPR050832">
    <property type="entry name" value="Bact_Acetyltransf"/>
</dbReference>
<sequence>MFHIIRTNSDNPHFRQLVSELDKDLAIRDGDEHAFYAALNTVDTIKHAIVLYEDALPVGCGALREYEPGIMEVKRMYVLPEKRGRGIASAVLTALEDWAKELQYKKCILETGKKQPEAISLYHKNNYTVIPNYGKYAGIDNSVCFEKVLD</sequence>
<organism evidence="4 5">
    <name type="scientific">Terrimonas rubra</name>
    <dbReference type="NCBI Taxonomy" id="1035890"/>
    <lineage>
        <taxon>Bacteria</taxon>
        <taxon>Pseudomonadati</taxon>
        <taxon>Bacteroidota</taxon>
        <taxon>Chitinophagia</taxon>
        <taxon>Chitinophagales</taxon>
        <taxon>Chitinophagaceae</taxon>
        <taxon>Terrimonas</taxon>
    </lineage>
</organism>
<dbReference type="Proteomes" id="UP001597511">
    <property type="component" value="Unassembled WGS sequence"/>
</dbReference>
<evidence type="ECO:0000256" key="2">
    <source>
        <dbReference type="ARBA" id="ARBA00023315"/>
    </source>
</evidence>
<reference evidence="5" key="1">
    <citation type="journal article" date="2019" name="Int. J. Syst. Evol. Microbiol.">
        <title>The Global Catalogue of Microorganisms (GCM) 10K type strain sequencing project: providing services to taxonomists for standard genome sequencing and annotation.</title>
        <authorList>
            <consortium name="The Broad Institute Genomics Platform"/>
            <consortium name="The Broad Institute Genome Sequencing Center for Infectious Disease"/>
            <person name="Wu L."/>
            <person name="Ma J."/>
        </authorList>
    </citation>
    <scope>NUCLEOTIDE SEQUENCE [LARGE SCALE GENOMIC DNA]</scope>
    <source>
        <strain evidence="5">KCTC 23299</strain>
    </source>
</reference>
<evidence type="ECO:0000259" key="3">
    <source>
        <dbReference type="PROSITE" id="PS51186"/>
    </source>
</evidence>